<evidence type="ECO:0000256" key="6">
    <source>
        <dbReference type="ARBA" id="ARBA00022747"/>
    </source>
</evidence>
<dbReference type="GO" id="GO:0009307">
    <property type="term" value="P:DNA restriction-modification system"/>
    <property type="evidence" value="ECO:0007669"/>
    <property type="project" value="UniProtKB-KW"/>
</dbReference>
<dbReference type="InterPro" id="IPR051268">
    <property type="entry name" value="Type-I_R_enzyme_R_subunit"/>
</dbReference>
<evidence type="ECO:0000259" key="12">
    <source>
        <dbReference type="Pfam" id="PF04313"/>
    </source>
</evidence>
<dbReference type="GO" id="GO:0005524">
    <property type="term" value="F:ATP binding"/>
    <property type="evidence" value="ECO:0007669"/>
    <property type="project" value="UniProtKB-KW"/>
</dbReference>
<keyword evidence="7 14" id="KW-0255">Endonuclease</keyword>
<dbReference type="CDD" id="cd22332">
    <property type="entry name" value="HsdR_N"/>
    <property type="match status" value="1"/>
</dbReference>
<dbReference type="AlphaFoldDB" id="A0ABD7X451"/>
<accession>A0ABD7X451</accession>
<feature type="transmembrane region" description="Helical" evidence="11">
    <location>
        <begin position="432"/>
        <end position="453"/>
    </location>
</feature>
<keyword evidence="5" id="KW-0547">Nucleotide-binding</keyword>
<keyword evidence="11" id="KW-1133">Transmembrane helix</keyword>
<evidence type="ECO:0000313" key="15">
    <source>
        <dbReference type="Proteomes" id="UP001220217"/>
    </source>
</evidence>
<dbReference type="InterPro" id="IPR027417">
    <property type="entry name" value="P-loop_NTPase"/>
</dbReference>
<feature type="domain" description="KAP NTPase" evidence="13">
    <location>
        <begin position="303"/>
        <end position="527"/>
    </location>
</feature>
<dbReference type="Proteomes" id="UP001220217">
    <property type="component" value="Plasmid pG5MAi6_1"/>
</dbReference>
<dbReference type="EMBL" id="CP118719">
    <property type="protein sequence ID" value="WEA47197.1"/>
    <property type="molecule type" value="Genomic_DNA"/>
</dbReference>
<geneLocation type="plasmid" evidence="14 15">
    <name>pG5MAi6_1</name>
</geneLocation>
<keyword evidence="8" id="KW-0378">Hydrolase</keyword>
<sequence length="787" mass="92106">MSESVVEDIDKVFKNYGYGYLQGSSLGSEHFSQETAIFEYRFRKALNHLNPDISNEVIEDYFNTVLKINSKFPMEINKIFYNMLVNGKGTQKSSIQYVNEEIKLIDFDNVENNDFLVVKDFTLKGTQRIMLDYVLFINGLPLVVIETKDSASSTKNLENGKKQLKKYLQQECQQLFYYNQLMIVTNIHTVHVGLVPDTWESITKWEFLYPEIPSKKDGKLLAQEVLNFIIFQKHYLIDFIKNRIVYDQIDNNITKRFSYNLTFPNGEGAINDRATKKDLLERDHLVREISDFYAEYSEKNPFPFYLGIFGRWGMGKSSVIEMLTEYIRNKSSNECEHLVLKMDCSLFDKKDKLWISILNDLLDLLSTEKVNESVKWEIQSFKSKFFSLNVKSWIKDNRGSLLLPVIPLIYLFIHLSYIGTFPKLIPKNFKDAASMVSIITFLYGVFKTGSLFIKQNLFLKDSRNESSSYIKSLKEYKQLISLLNDTEKKKDIKILIVLDELDRIHKDLLPDIIELIQIFKGLNNTSFSENEGEKQKKEENKSVISFVFSFNHDVLFPIIGKNTTLNDKQLLVGSYKKYNGFVEGTEKDAYVDYYKLGKEYMDKYLDLSIYLEEGIDYTRLVKELFKDVQEFPSDEHVVPLSESNKDDIQATQRERKLEANKPIIPFEQKNLVIGSNDRTLHAMSSFSDWEIKTITEIVNKYAKNVEPRKVIRLKNVLIMLKKLNKRTNFEANSLYREELEKFIIGFLEVNGHKKNRTEVSMKNNTNDLEDNNEYFKFTEYFIPSTQK</sequence>
<dbReference type="EC" id="3.1.21.3" evidence="3"/>
<evidence type="ECO:0000256" key="3">
    <source>
        <dbReference type="ARBA" id="ARBA00012654"/>
    </source>
</evidence>
<dbReference type="GO" id="GO:0009035">
    <property type="term" value="F:type I site-specific deoxyribonuclease activity"/>
    <property type="evidence" value="ECO:0007669"/>
    <property type="project" value="UniProtKB-EC"/>
</dbReference>
<feature type="transmembrane region" description="Helical" evidence="11">
    <location>
        <begin position="401"/>
        <end position="420"/>
    </location>
</feature>
<reference evidence="14 15" key="1">
    <citation type="submission" date="2023-02" db="EMBL/GenBank/DDBJ databases">
        <title>Complete genome sequence of Priestia aryabhattai G5MAi6, a methanol-tolerant strain isolated from tap water in Hong Kong.</title>
        <authorList>
            <person name="Leung K.M."/>
            <person name="Lai G.K.K."/>
            <person name="Griffin S.D.J."/>
        </authorList>
    </citation>
    <scope>NUCLEOTIDE SEQUENCE [LARGE SCALE GENOMIC DNA]</scope>
    <source>
        <strain evidence="14 15">G5MAi6</strain>
        <plasmid evidence="14 15">pG5MAi6_1</plasmid>
    </source>
</reference>
<proteinExistence type="inferred from homology"/>
<dbReference type="InterPro" id="IPR007409">
    <property type="entry name" value="Restrct_endonuc_type1_HsdR_N"/>
</dbReference>
<keyword evidence="10" id="KW-0238">DNA-binding</keyword>
<keyword evidence="11" id="KW-0472">Membrane</keyword>
<keyword evidence="4" id="KW-0540">Nuclease</keyword>
<evidence type="ECO:0000256" key="5">
    <source>
        <dbReference type="ARBA" id="ARBA00022741"/>
    </source>
</evidence>
<dbReference type="SUPFAM" id="SSF52540">
    <property type="entry name" value="P-loop containing nucleoside triphosphate hydrolases"/>
    <property type="match status" value="1"/>
</dbReference>
<dbReference type="Pfam" id="PF04313">
    <property type="entry name" value="HSDR_N"/>
    <property type="match status" value="1"/>
</dbReference>
<dbReference type="Pfam" id="PF07693">
    <property type="entry name" value="KAP_NTPase"/>
    <property type="match status" value="1"/>
</dbReference>
<evidence type="ECO:0000256" key="4">
    <source>
        <dbReference type="ARBA" id="ARBA00022722"/>
    </source>
</evidence>
<dbReference type="Gene3D" id="3.90.1570.50">
    <property type="match status" value="1"/>
</dbReference>
<evidence type="ECO:0000256" key="1">
    <source>
        <dbReference type="ARBA" id="ARBA00000851"/>
    </source>
</evidence>
<dbReference type="GO" id="GO:0003677">
    <property type="term" value="F:DNA binding"/>
    <property type="evidence" value="ECO:0007669"/>
    <property type="project" value="UniProtKB-KW"/>
</dbReference>
<evidence type="ECO:0000313" key="14">
    <source>
        <dbReference type="EMBL" id="WEA47197.1"/>
    </source>
</evidence>
<name>A0ABD7X451_PRIAR</name>
<dbReference type="PANTHER" id="PTHR30195:SF15">
    <property type="entry name" value="TYPE I RESTRICTION ENZYME HINDI ENDONUCLEASE SUBUNIT"/>
    <property type="match status" value="1"/>
</dbReference>
<gene>
    <name evidence="14" type="ORF">PWO00_27510</name>
</gene>
<evidence type="ECO:0000256" key="2">
    <source>
        <dbReference type="ARBA" id="ARBA00008598"/>
    </source>
</evidence>
<dbReference type="RefSeq" id="WP_275037714.1">
    <property type="nucleotide sequence ID" value="NZ_CP118719.1"/>
</dbReference>
<keyword evidence="9" id="KW-0067">ATP-binding</keyword>
<protein>
    <recommendedName>
        <fullName evidence="3">type I site-specific deoxyribonuclease</fullName>
        <ecNumber evidence="3">3.1.21.3</ecNumber>
    </recommendedName>
</protein>
<evidence type="ECO:0000256" key="7">
    <source>
        <dbReference type="ARBA" id="ARBA00022759"/>
    </source>
</evidence>
<comment type="similarity">
    <text evidence="2">Belongs to the HsdR family.</text>
</comment>
<evidence type="ECO:0000256" key="9">
    <source>
        <dbReference type="ARBA" id="ARBA00022840"/>
    </source>
</evidence>
<dbReference type="InterPro" id="IPR011646">
    <property type="entry name" value="KAP_P-loop"/>
</dbReference>
<dbReference type="PANTHER" id="PTHR30195">
    <property type="entry name" value="TYPE I SITE-SPECIFIC DEOXYRIBONUCLEASE PROTEIN SUBUNIT M AND R"/>
    <property type="match status" value="1"/>
</dbReference>
<keyword evidence="11" id="KW-0812">Transmembrane</keyword>
<keyword evidence="14" id="KW-0614">Plasmid</keyword>
<evidence type="ECO:0000256" key="8">
    <source>
        <dbReference type="ARBA" id="ARBA00022801"/>
    </source>
</evidence>
<evidence type="ECO:0000259" key="13">
    <source>
        <dbReference type="Pfam" id="PF07693"/>
    </source>
</evidence>
<evidence type="ECO:0000256" key="11">
    <source>
        <dbReference type="SAM" id="Phobius"/>
    </source>
</evidence>
<evidence type="ECO:0000256" key="10">
    <source>
        <dbReference type="ARBA" id="ARBA00023125"/>
    </source>
</evidence>
<dbReference type="Gene3D" id="3.40.50.300">
    <property type="entry name" value="P-loop containing nucleotide triphosphate hydrolases"/>
    <property type="match status" value="1"/>
</dbReference>
<keyword evidence="6" id="KW-0680">Restriction system</keyword>
<feature type="domain" description="Restriction endonuclease type I HsdR N-terminal" evidence="12">
    <location>
        <begin position="2"/>
        <end position="191"/>
    </location>
</feature>
<comment type="catalytic activity">
    <reaction evidence="1">
        <text>Endonucleolytic cleavage of DNA to give random double-stranded fragments with terminal 5'-phosphates, ATP is simultaneously hydrolyzed.</text>
        <dbReference type="EC" id="3.1.21.3"/>
    </reaction>
</comment>
<organism evidence="14 15">
    <name type="scientific">Priestia aryabhattai</name>
    <name type="common">Bacillus aryabhattai</name>
    <dbReference type="NCBI Taxonomy" id="412384"/>
    <lineage>
        <taxon>Bacteria</taxon>
        <taxon>Bacillati</taxon>
        <taxon>Bacillota</taxon>
        <taxon>Bacilli</taxon>
        <taxon>Bacillales</taxon>
        <taxon>Bacillaceae</taxon>
        <taxon>Priestia</taxon>
    </lineage>
</organism>